<dbReference type="InterPro" id="IPR036465">
    <property type="entry name" value="vWFA_dom_sf"/>
</dbReference>
<evidence type="ECO:0000259" key="2">
    <source>
        <dbReference type="SMART" id="SM00327"/>
    </source>
</evidence>
<accession>A0A1G7FPU8</accession>
<sequence>MGSAAEAQRRWRLVLGRYADPALGGVQGRDARIDETLEFLYGREYEARGLHRDTRPGAVDQLQAKAAGWLDGAVHLHARMVEALTGRGGSPGAGHGGDPQNGEAAPANASRGKGPGSLDLTQIRAIDWVGRARTLFPAPVFEVLQTHALQRYGILDLLNDPKTLEGLEPNRDLLKVLLRYHGRADPAVKDKLRAIARQVIQEILARLRMDLRRALSGRRNRFQRGALKSAANFDWRATLRDNLKTYDADRRRIIAERLRFNARTRRHLPWRIILCVDQSGSMSDSIIHAAVMATILSGLPSVSVRMVLFDTSIVDVSDRLSDPLETLMSVQLGGGTNIGAALAYCETLVTTPERTLLAVVSDFGEGAAPETLFGTVARLAEARVRLIGLAALDDEGTAAYNTVIAQRLADLGMPVGAMTPDRFARWLADVIS</sequence>
<dbReference type="InterPro" id="IPR008912">
    <property type="entry name" value="Uncharacterised_CoxE"/>
</dbReference>
<dbReference type="Pfam" id="PF05762">
    <property type="entry name" value="VWA_CoxE"/>
    <property type="match status" value="1"/>
</dbReference>
<dbReference type="EMBL" id="FNAP01000012">
    <property type="protein sequence ID" value="SDE77940.1"/>
    <property type="molecule type" value="Genomic_DNA"/>
</dbReference>
<name>A0A1G7FPU8_9PROT</name>
<feature type="compositionally biased region" description="Gly residues" evidence="1">
    <location>
        <begin position="86"/>
        <end position="99"/>
    </location>
</feature>
<keyword evidence="4" id="KW-1185">Reference proteome</keyword>
<reference evidence="3 4" key="1">
    <citation type="submission" date="2016-10" db="EMBL/GenBank/DDBJ databases">
        <authorList>
            <person name="de Groot N.N."/>
        </authorList>
    </citation>
    <scope>NUCLEOTIDE SEQUENCE [LARGE SCALE GENOMIC DNA]</scope>
    <source>
        <strain evidence="3 4">ATCC 700224</strain>
    </source>
</reference>
<dbReference type="AlphaFoldDB" id="A0A1G7FPU8"/>
<feature type="region of interest" description="Disordered" evidence="1">
    <location>
        <begin position="85"/>
        <end position="116"/>
    </location>
</feature>
<protein>
    <submittedName>
        <fullName evidence="3">VWA domain containing CoxE-like protein</fullName>
    </submittedName>
</protein>
<evidence type="ECO:0000313" key="3">
    <source>
        <dbReference type="EMBL" id="SDE77940.1"/>
    </source>
</evidence>
<feature type="domain" description="VWFA" evidence="2">
    <location>
        <begin position="269"/>
        <end position="428"/>
    </location>
</feature>
<gene>
    <name evidence="3" type="ORF">SAMN05421720_11220</name>
</gene>
<proteinExistence type="predicted"/>
<dbReference type="PANTHER" id="PTHR30634:SF16">
    <property type="entry name" value="OUTER-MEMBRANE LIPOPROTEIN LOLB"/>
    <property type="match status" value="1"/>
</dbReference>
<dbReference type="RefSeq" id="WP_092787426.1">
    <property type="nucleotide sequence ID" value="NZ_FNAP01000012.1"/>
</dbReference>
<dbReference type="Gene3D" id="3.40.50.410">
    <property type="entry name" value="von Willebrand factor, type A domain"/>
    <property type="match status" value="1"/>
</dbReference>
<dbReference type="InterPro" id="IPR050458">
    <property type="entry name" value="LolB"/>
</dbReference>
<dbReference type="InterPro" id="IPR002035">
    <property type="entry name" value="VWF_A"/>
</dbReference>
<dbReference type="OrthoDB" id="9789979at2"/>
<evidence type="ECO:0000313" key="4">
    <source>
        <dbReference type="Proteomes" id="UP000199412"/>
    </source>
</evidence>
<dbReference type="PANTHER" id="PTHR30634">
    <property type="entry name" value="OUTER MEMBRANE LOLAB LIPOPROTEIN INSERTION APPARATUS"/>
    <property type="match status" value="1"/>
</dbReference>
<dbReference type="SUPFAM" id="SSF53300">
    <property type="entry name" value="vWA-like"/>
    <property type="match status" value="1"/>
</dbReference>
<dbReference type="SMART" id="SM00327">
    <property type="entry name" value="VWA"/>
    <property type="match status" value="1"/>
</dbReference>
<dbReference type="STRING" id="69960.SAMN05421720_11220"/>
<dbReference type="Proteomes" id="UP000199412">
    <property type="component" value="Unassembled WGS sequence"/>
</dbReference>
<organism evidence="3 4">
    <name type="scientific">Rhodospira trueperi</name>
    <dbReference type="NCBI Taxonomy" id="69960"/>
    <lineage>
        <taxon>Bacteria</taxon>
        <taxon>Pseudomonadati</taxon>
        <taxon>Pseudomonadota</taxon>
        <taxon>Alphaproteobacteria</taxon>
        <taxon>Rhodospirillales</taxon>
        <taxon>Rhodospirillaceae</taxon>
        <taxon>Rhodospira</taxon>
    </lineage>
</organism>
<evidence type="ECO:0000256" key="1">
    <source>
        <dbReference type="SAM" id="MobiDB-lite"/>
    </source>
</evidence>